<evidence type="ECO:0000313" key="10">
    <source>
        <dbReference type="Proteomes" id="UP000248039"/>
    </source>
</evidence>
<feature type="transmembrane region" description="Helical" evidence="8">
    <location>
        <begin position="172"/>
        <end position="190"/>
    </location>
</feature>
<organism evidence="9 10">
    <name type="scientific">Streptomyces tateyamensis</name>
    <dbReference type="NCBI Taxonomy" id="565073"/>
    <lineage>
        <taxon>Bacteria</taxon>
        <taxon>Bacillati</taxon>
        <taxon>Actinomycetota</taxon>
        <taxon>Actinomycetes</taxon>
        <taxon>Kitasatosporales</taxon>
        <taxon>Streptomycetaceae</taxon>
        <taxon>Streptomyces</taxon>
    </lineage>
</organism>
<name>A0A2V4NMQ8_9ACTN</name>
<feature type="transmembrane region" description="Helical" evidence="8">
    <location>
        <begin position="340"/>
        <end position="362"/>
    </location>
</feature>
<proteinExistence type="predicted"/>
<evidence type="ECO:0000256" key="3">
    <source>
        <dbReference type="ARBA" id="ARBA00022475"/>
    </source>
</evidence>
<feature type="transmembrane region" description="Helical" evidence="8">
    <location>
        <begin position="432"/>
        <end position="456"/>
    </location>
</feature>
<feature type="transmembrane region" description="Helical" evidence="8">
    <location>
        <begin position="311"/>
        <end position="334"/>
    </location>
</feature>
<gene>
    <name evidence="9" type="ORF">C7C46_04835</name>
</gene>
<feature type="transmembrane region" description="Helical" evidence="8">
    <location>
        <begin position="140"/>
        <end position="160"/>
    </location>
</feature>
<keyword evidence="5 8" id="KW-1133">Transmembrane helix</keyword>
<evidence type="ECO:0000256" key="1">
    <source>
        <dbReference type="ARBA" id="ARBA00004429"/>
    </source>
</evidence>
<evidence type="ECO:0000256" key="6">
    <source>
        <dbReference type="ARBA" id="ARBA00023136"/>
    </source>
</evidence>
<dbReference type="InterPro" id="IPR036259">
    <property type="entry name" value="MFS_trans_sf"/>
</dbReference>
<comment type="subcellular location">
    <subcellularLocation>
        <location evidence="1">Cell inner membrane</location>
        <topology evidence="1">Multi-pass membrane protein</topology>
    </subcellularLocation>
</comment>
<feature type="transmembrane region" description="Helical" evidence="8">
    <location>
        <begin position="196"/>
        <end position="221"/>
    </location>
</feature>
<feature type="compositionally biased region" description="Basic residues" evidence="7">
    <location>
        <begin position="39"/>
        <end position="51"/>
    </location>
</feature>
<feature type="compositionally biased region" description="Low complexity" evidence="7">
    <location>
        <begin position="89"/>
        <end position="99"/>
    </location>
</feature>
<keyword evidence="2" id="KW-0813">Transport</keyword>
<dbReference type="InterPro" id="IPR011701">
    <property type="entry name" value="MFS"/>
</dbReference>
<evidence type="ECO:0000256" key="2">
    <source>
        <dbReference type="ARBA" id="ARBA00022448"/>
    </source>
</evidence>
<dbReference type="PANTHER" id="PTHR23513:SF9">
    <property type="entry name" value="ENTEROBACTIN EXPORTER ENTS"/>
    <property type="match status" value="1"/>
</dbReference>
<dbReference type="Gene3D" id="1.20.1250.20">
    <property type="entry name" value="MFS general substrate transporter like domains"/>
    <property type="match status" value="1"/>
</dbReference>
<dbReference type="EMBL" id="PYBW01000015">
    <property type="protein sequence ID" value="PYC87432.1"/>
    <property type="molecule type" value="Genomic_DNA"/>
</dbReference>
<evidence type="ECO:0000256" key="8">
    <source>
        <dbReference type="SAM" id="Phobius"/>
    </source>
</evidence>
<dbReference type="GO" id="GO:0005886">
    <property type="term" value="C:plasma membrane"/>
    <property type="evidence" value="ECO:0007669"/>
    <property type="project" value="UniProtKB-SubCell"/>
</dbReference>
<keyword evidence="3" id="KW-1003">Cell membrane</keyword>
<dbReference type="GO" id="GO:0022857">
    <property type="term" value="F:transmembrane transporter activity"/>
    <property type="evidence" value="ECO:0007669"/>
    <property type="project" value="InterPro"/>
</dbReference>
<dbReference type="SUPFAM" id="SSF103473">
    <property type="entry name" value="MFS general substrate transporter"/>
    <property type="match status" value="1"/>
</dbReference>
<dbReference type="AlphaFoldDB" id="A0A2V4NMQ8"/>
<dbReference type="CDD" id="cd06173">
    <property type="entry name" value="MFS_MefA_like"/>
    <property type="match status" value="1"/>
</dbReference>
<accession>A0A2V4NMQ8</accession>
<evidence type="ECO:0000256" key="4">
    <source>
        <dbReference type="ARBA" id="ARBA00022692"/>
    </source>
</evidence>
<keyword evidence="4 8" id="KW-0812">Transmembrane</keyword>
<sequence length="497" mass="50955">MGAAPGRTDRGRPGRPGGRAPHRRHRRALPQGRTDHHGPGRRRAHHRRGGRRAVASAAPDRRARRAVRPGRADRPARLRQRRRPHPDRPQVSTATVAAATTQRHRAASAVFLGAVFASAVGDEVASIAVLVHLAGSRQSLLIAALLVLQIAPAVLLAPLTGQLLDRRDAGRMLALASALQAVVLLAMSSWPSTGVLLAGTAAVGALGAVAAPAAVVLIPVVVGEAFPARANSLLELSRSASTLVGPVLGGVLVAAAGVRSALLADAVSFGLATLVIAVMRVRRPVAGDDRVWWQGATEGVRFLARQGELRAVLPILVFTVSASSMVNVATVFFVRGPLHAGGAALGLLTAAWGVGAMAGAAVASRREWRAPERAVQAGAAAMGLAILLYGAFAVLGVTVLMALLAGAANAYQNIAMRTAVQTRTPAELLGRAHAAAGSVVNTFFLVGFALGGVFAAADPRSTFVAAGAVTLAAAGAGLARDGLRVRRRAAPVAETEC</sequence>
<feature type="region of interest" description="Disordered" evidence="7">
    <location>
        <begin position="1"/>
        <end position="99"/>
    </location>
</feature>
<comment type="caution">
    <text evidence="9">The sequence shown here is derived from an EMBL/GenBank/DDBJ whole genome shotgun (WGS) entry which is preliminary data.</text>
</comment>
<feature type="transmembrane region" description="Helical" evidence="8">
    <location>
        <begin position="233"/>
        <end position="255"/>
    </location>
</feature>
<feature type="transmembrane region" description="Helical" evidence="8">
    <location>
        <begin position="261"/>
        <end position="281"/>
    </location>
</feature>
<dbReference type="PANTHER" id="PTHR23513">
    <property type="entry name" value="INTEGRAL MEMBRANE EFFLUX PROTEIN-RELATED"/>
    <property type="match status" value="1"/>
</dbReference>
<evidence type="ECO:0000256" key="7">
    <source>
        <dbReference type="SAM" id="MobiDB-lite"/>
    </source>
</evidence>
<dbReference type="Proteomes" id="UP000248039">
    <property type="component" value="Unassembled WGS sequence"/>
</dbReference>
<protein>
    <submittedName>
        <fullName evidence="9">MFS transporter</fullName>
    </submittedName>
</protein>
<keyword evidence="6 8" id="KW-0472">Membrane</keyword>
<feature type="transmembrane region" description="Helical" evidence="8">
    <location>
        <begin position="109"/>
        <end position="134"/>
    </location>
</feature>
<evidence type="ECO:0000256" key="5">
    <source>
        <dbReference type="ARBA" id="ARBA00022989"/>
    </source>
</evidence>
<keyword evidence="10" id="KW-1185">Reference proteome</keyword>
<reference evidence="9 10" key="1">
    <citation type="submission" date="2018-03" db="EMBL/GenBank/DDBJ databases">
        <title>Bioinformatic expansion and discovery of thiopeptide antibiotics.</title>
        <authorList>
            <person name="Schwalen C.J."/>
            <person name="Hudson G.A."/>
            <person name="Mitchell D.A."/>
        </authorList>
    </citation>
    <scope>NUCLEOTIDE SEQUENCE [LARGE SCALE GENOMIC DNA]</scope>
    <source>
        <strain evidence="9 10">ATCC 21389</strain>
    </source>
</reference>
<evidence type="ECO:0000313" key="9">
    <source>
        <dbReference type="EMBL" id="PYC87432.1"/>
    </source>
</evidence>
<dbReference type="OrthoDB" id="9976616at2"/>
<dbReference type="Pfam" id="PF07690">
    <property type="entry name" value="MFS_1"/>
    <property type="match status" value="1"/>
</dbReference>